<dbReference type="Proteomes" id="UP001430584">
    <property type="component" value="Unassembled WGS sequence"/>
</dbReference>
<reference evidence="2 3" key="1">
    <citation type="submission" date="2024-02" db="EMBL/GenBank/DDBJ databases">
        <title>De novo assembly and annotation of 12 fungi associated with fruit tree decline syndrome in Ontario, Canada.</title>
        <authorList>
            <person name="Sulman M."/>
            <person name="Ellouze W."/>
            <person name="Ilyukhin E."/>
        </authorList>
    </citation>
    <scope>NUCLEOTIDE SEQUENCE [LARGE SCALE GENOMIC DNA]</scope>
    <source>
        <strain evidence="2 3">FDS-637</strain>
    </source>
</reference>
<feature type="region of interest" description="Disordered" evidence="1">
    <location>
        <begin position="389"/>
        <end position="408"/>
    </location>
</feature>
<keyword evidence="3" id="KW-1185">Reference proteome</keyword>
<dbReference type="EMBL" id="JAJVCZ030000009">
    <property type="protein sequence ID" value="KAL0256621.1"/>
    <property type="molecule type" value="Genomic_DNA"/>
</dbReference>
<feature type="compositionally biased region" description="Basic residues" evidence="1">
    <location>
        <begin position="181"/>
        <end position="192"/>
    </location>
</feature>
<evidence type="ECO:0000313" key="2">
    <source>
        <dbReference type="EMBL" id="KAL0256621.1"/>
    </source>
</evidence>
<proteinExistence type="predicted"/>
<gene>
    <name evidence="2" type="primary">AGC1_2</name>
    <name evidence="2" type="ORF">SLS55_009016</name>
</gene>
<feature type="region of interest" description="Disordered" evidence="1">
    <location>
        <begin position="1"/>
        <end position="64"/>
    </location>
</feature>
<sequence length="408" mass="46002">MSHSRLDGGGNFEQTPAAGIVQEQFPLTQNSPQQRDDQQHDVQQSTEGGISHDNNDTSPQSLYAWHTNPFGQQVWTAATVKKQQTQTQTETALLDLVELIIRNATNKSSDGKITRSDFLNKAARVTRFSSFPIGRFVRGRTRPNEAARISSAPSPASTKPTERWIGTLELVKMRKNPRMNVAGRRKNTRRRTSHDMPSKKTRSSLCASPTMDLSLDKDIQQYAGFTHLFNERKNARPFVSTSAVEDVAISAAAVLFASQEKRTGFRFAREVRVPEQTEGNFMHAASKMLSEKANAALKMFWLTELGKNQPDAYLALFLTILPALKKAYIRGVEILYMDINDLQNHQMSFLELTSSDTGEYRIDTVKLGPNLEKLKAGAQEGHILHAQRRRRTQQMGWRRTKTEPAMVR</sequence>
<comment type="caution">
    <text evidence="2">The sequence shown here is derived from an EMBL/GenBank/DDBJ whole genome shotgun (WGS) entry which is preliminary data.</text>
</comment>
<organism evidence="2 3">
    <name type="scientific">Diplodia seriata</name>
    <dbReference type="NCBI Taxonomy" id="420778"/>
    <lineage>
        <taxon>Eukaryota</taxon>
        <taxon>Fungi</taxon>
        <taxon>Dikarya</taxon>
        <taxon>Ascomycota</taxon>
        <taxon>Pezizomycotina</taxon>
        <taxon>Dothideomycetes</taxon>
        <taxon>Dothideomycetes incertae sedis</taxon>
        <taxon>Botryosphaeriales</taxon>
        <taxon>Botryosphaeriaceae</taxon>
        <taxon>Diplodia</taxon>
    </lineage>
</organism>
<feature type="region of interest" description="Disordered" evidence="1">
    <location>
        <begin position="181"/>
        <end position="207"/>
    </location>
</feature>
<protein>
    <submittedName>
        <fullName evidence="2">Mitochondrial aspartate-glutamate transporter agc1</fullName>
    </submittedName>
</protein>
<accession>A0ABR3C8I5</accession>
<evidence type="ECO:0000256" key="1">
    <source>
        <dbReference type="SAM" id="MobiDB-lite"/>
    </source>
</evidence>
<name>A0ABR3C8I5_9PEZI</name>
<evidence type="ECO:0000313" key="3">
    <source>
        <dbReference type="Proteomes" id="UP001430584"/>
    </source>
</evidence>
<dbReference type="GeneID" id="92013101"/>
<dbReference type="RefSeq" id="XP_066629650.1">
    <property type="nucleotide sequence ID" value="XM_066780421.1"/>
</dbReference>